<dbReference type="Gene3D" id="3.40.50.300">
    <property type="entry name" value="P-loop containing nucleotide triphosphate hydrolases"/>
    <property type="match status" value="1"/>
</dbReference>
<reference evidence="2 3" key="1">
    <citation type="journal article" date="2020" name="Cell">
        <title>Large-Scale Comparative Analyses of Tick Genomes Elucidate Their Genetic Diversity and Vector Capacities.</title>
        <authorList>
            <consortium name="Tick Genome and Microbiome Consortium (TIGMIC)"/>
            <person name="Jia N."/>
            <person name="Wang J."/>
            <person name="Shi W."/>
            <person name="Du L."/>
            <person name="Sun Y."/>
            <person name="Zhan W."/>
            <person name="Jiang J.F."/>
            <person name="Wang Q."/>
            <person name="Zhang B."/>
            <person name="Ji P."/>
            <person name="Bell-Sakyi L."/>
            <person name="Cui X.M."/>
            <person name="Yuan T.T."/>
            <person name="Jiang B.G."/>
            <person name="Yang W.F."/>
            <person name="Lam T.T."/>
            <person name="Chang Q.C."/>
            <person name="Ding S.J."/>
            <person name="Wang X.J."/>
            <person name="Zhu J.G."/>
            <person name="Ruan X.D."/>
            <person name="Zhao L."/>
            <person name="Wei J.T."/>
            <person name="Ye R.Z."/>
            <person name="Que T.C."/>
            <person name="Du C.H."/>
            <person name="Zhou Y.H."/>
            <person name="Cheng J.X."/>
            <person name="Dai P.F."/>
            <person name="Guo W.B."/>
            <person name="Han X.H."/>
            <person name="Huang E.J."/>
            <person name="Li L.F."/>
            <person name="Wei W."/>
            <person name="Gao Y.C."/>
            <person name="Liu J.Z."/>
            <person name="Shao H.Z."/>
            <person name="Wang X."/>
            <person name="Wang C.C."/>
            <person name="Yang T.C."/>
            <person name="Huo Q.B."/>
            <person name="Li W."/>
            <person name="Chen H.Y."/>
            <person name="Chen S.E."/>
            <person name="Zhou L.G."/>
            <person name="Ni X.B."/>
            <person name="Tian J.H."/>
            <person name="Sheng Y."/>
            <person name="Liu T."/>
            <person name="Pan Y.S."/>
            <person name="Xia L.Y."/>
            <person name="Li J."/>
            <person name="Zhao F."/>
            <person name="Cao W.C."/>
        </authorList>
    </citation>
    <scope>NUCLEOTIDE SEQUENCE [LARGE SCALE GENOMIC DNA]</scope>
    <source>
        <strain evidence="2">HaeL-2018</strain>
    </source>
</reference>
<dbReference type="SUPFAM" id="SSF52540">
    <property type="entry name" value="P-loop containing nucleoside triphosphate hydrolases"/>
    <property type="match status" value="1"/>
</dbReference>
<dbReference type="GO" id="GO:0140359">
    <property type="term" value="F:ABC-type transporter activity"/>
    <property type="evidence" value="ECO:0007669"/>
    <property type="project" value="InterPro"/>
</dbReference>
<dbReference type="PANTHER" id="PTHR19229">
    <property type="entry name" value="ATP-BINDING CASSETTE TRANSPORTER SUBFAMILY A ABCA"/>
    <property type="match status" value="1"/>
</dbReference>
<dbReference type="InterPro" id="IPR027417">
    <property type="entry name" value="P-loop_NTPase"/>
</dbReference>
<feature type="domain" description="ABCA1-4-like C-terminal R2 regulatory" evidence="1">
    <location>
        <begin position="108"/>
        <end position="180"/>
    </location>
</feature>
<dbReference type="OMA" id="IMANGQM"/>
<dbReference type="PANTHER" id="PTHR19229:SF250">
    <property type="entry name" value="ABC TRANSPORTER DOMAIN-CONTAINING PROTEIN-RELATED"/>
    <property type="match status" value="1"/>
</dbReference>
<accession>A0A9J6FAH8</accession>
<evidence type="ECO:0000313" key="3">
    <source>
        <dbReference type="Proteomes" id="UP000821853"/>
    </source>
</evidence>
<keyword evidence="3" id="KW-1185">Reference proteome</keyword>
<dbReference type="OrthoDB" id="6435757at2759"/>
<protein>
    <recommendedName>
        <fullName evidence="1">ABCA1-4-like C-terminal R2 regulatory domain-containing protein</fullName>
    </recommendedName>
</protein>
<dbReference type="EMBL" id="JABSTR010000001">
    <property type="protein sequence ID" value="KAH9359512.1"/>
    <property type="molecule type" value="Genomic_DNA"/>
</dbReference>
<sequence length="252" mass="28048">MPNGYPKRLACDSFIHSGGNQRKLAISAALLGLPPIVFLDEPYAGVDVVSRTKIFHAIGLVKQRTRTAFLLSSHNLDECEISCDRLTILVQGQMICLGTVQHLREKFGKGYRLHVMLKHGAASDAAEEAKRFLEAVPSHFPGITLADQHENVFSYYLVERIKWSELFRKVQDLEKDFSLEYAIVGDNTLEQIFIAFAKPEQPSGIFVGHSGPLPKLLFILACHLVMLCYVFLASCSPDLLHTCIVFGLSTVT</sequence>
<dbReference type="Proteomes" id="UP000821853">
    <property type="component" value="Chromosome 1"/>
</dbReference>
<dbReference type="AlphaFoldDB" id="A0A9J6FAH8"/>
<proteinExistence type="predicted"/>
<evidence type="ECO:0000313" key="2">
    <source>
        <dbReference type="EMBL" id="KAH9359512.1"/>
    </source>
</evidence>
<gene>
    <name evidence="2" type="ORF">HPB48_000818</name>
</gene>
<dbReference type="GO" id="GO:0016020">
    <property type="term" value="C:membrane"/>
    <property type="evidence" value="ECO:0007669"/>
    <property type="project" value="InterPro"/>
</dbReference>
<dbReference type="VEuPathDB" id="VectorBase:HLOH_050264"/>
<dbReference type="Pfam" id="PF23321">
    <property type="entry name" value="R1_ABCA1"/>
    <property type="match status" value="1"/>
</dbReference>
<dbReference type="GO" id="GO:0005319">
    <property type="term" value="F:lipid transporter activity"/>
    <property type="evidence" value="ECO:0007669"/>
    <property type="project" value="TreeGrafter"/>
</dbReference>
<organism evidence="2 3">
    <name type="scientific">Haemaphysalis longicornis</name>
    <name type="common">Bush tick</name>
    <dbReference type="NCBI Taxonomy" id="44386"/>
    <lineage>
        <taxon>Eukaryota</taxon>
        <taxon>Metazoa</taxon>
        <taxon>Ecdysozoa</taxon>
        <taxon>Arthropoda</taxon>
        <taxon>Chelicerata</taxon>
        <taxon>Arachnida</taxon>
        <taxon>Acari</taxon>
        <taxon>Parasitiformes</taxon>
        <taxon>Ixodida</taxon>
        <taxon>Ixodoidea</taxon>
        <taxon>Ixodidae</taxon>
        <taxon>Haemaphysalinae</taxon>
        <taxon>Haemaphysalis</taxon>
    </lineage>
</organism>
<name>A0A9J6FAH8_HAELO</name>
<dbReference type="InterPro" id="IPR056264">
    <property type="entry name" value="R2_ABCA1-4-like"/>
</dbReference>
<comment type="caution">
    <text evidence="2">The sequence shown here is derived from an EMBL/GenBank/DDBJ whole genome shotgun (WGS) entry which is preliminary data.</text>
</comment>
<dbReference type="InterPro" id="IPR026082">
    <property type="entry name" value="ABCA"/>
</dbReference>
<evidence type="ECO:0000259" key="1">
    <source>
        <dbReference type="Pfam" id="PF23321"/>
    </source>
</evidence>